<feature type="compositionally biased region" description="Polar residues" evidence="7">
    <location>
        <begin position="607"/>
        <end position="648"/>
    </location>
</feature>
<feature type="compositionally biased region" description="Pro residues" evidence="7">
    <location>
        <begin position="181"/>
        <end position="197"/>
    </location>
</feature>
<dbReference type="InterPro" id="IPR050115">
    <property type="entry name" value="Proteasome_alpha"/>
</dbReference>
<dbReference type="FunFam" id="3.60.20.10:FF:000016">
    <property type="entry name" value="Proteasome subunit alpha type-6"/>
    <property type="match status" value="1"/>
</dbReference>
<dbReference type="SUPFAM" id="SSF56235">
    <property type="entry name" value="N-terminal nucleophile aminohydrolases (Ntn hydrolases)"/>
    <property type="match status" value="1"/>
</dbReference>
<feature type="compositionally biased region" description="Pro residues" evidence="7">
    <location>
        <begin position="15"/>
        <end position="29"/>
    </location>
</feature>
<dbReference type="CDD" id="cd03749">
    <property type="entry name" value="proteasome_alpha_type_1"/>
    <property type="match status" value="1"/>
</dbReference>
<organism evidence="9 10">
    <name type="scientific">Crepidotus variabilis</name>
    <dbReference type="NCBI Taxonomy" id="179855"/>
    <lineage>
        <taxon>Eukaryota</taxon>
        <taxon>Fungi</taxon>
        <taxon>Dikarya</taxon>
        <taxon>Basidiomycota</taxon>
        <taxon>Agaricomycotina</taxon>
        <taxon>Agaricomycetes</taxon>
        <taxon>Agaricomycetidae</taxon>
        <taxon>Agaricales</taxon>
        <taxon>Agaricineae</taxon>
        <taxon>Crepidotaceae</taxon>
        <taxon>Crepidotus</taxon>
    </lineage>
</organism>
<keyword evidence="10" id="KW-1185">Reference proteome</keyword>
<evidence type="ECO:0000256" key="7">
    <source>
        <dbReference type="SAM" id="MobiDB-lite"/>
    </source>
</evidence>
<proteinExistence type="inferred from homology"/>
<feature type="compositionally biased region" description="Low complexity" evidence="7">
    <location>
        <begin position="100"/>
        <end position="111"/>
    </location>
</feature>
<feature type="domain" description="Proteasome alpha-type subunits" evidence="8">
    <location>
        <begin position="1083"/>
        <end position="1105"/>
    </location>
</feature>
<evidence type="ECO:0000259" key="8">
    <source>
        <dbReference type="SMART" id="SM00948"/>
    </source>
</evidence>
<dbReference type="GO" id="GO:0005634">
    <property type="term" value="C:nucleus"/>
    <property type="evidence" value="ECO:0007669"/>
    <property type="project" value="UniProtKB-SubCell"/>
</dbReference>
<dbReference type="InterPro" id="IPR001353">
    <property type="entry name" value="Proteasome_sua/b"/>
</dbReference>
<keyword evidence="3" id="KW-0963">Cytoplasm</keyword>
<feature type="compositionally biased region" description="Low complexity" evidence="7">
    <location>
        <begin position="66"/>
        <end position="89"/>
    </location>
</feature>
<name>A0A9P6JV25_9AGAR</name>
<evidence type="ECO:0000313" key="9">
    <source>
        <dbReference type="EMBL" id="KAF9534962.1"/>
    </source>
</evidence>
<protein>
    <recommendedName>
        <fullName evidence="8">Proteasome alpha-type subunits domain-containing protein</fullName>
    </recommendedName>
</protein>
<feature type="region of interest" description="Disordered" evidence="7">
    <location>
        <begin position="370"/>
        <end position="522"/>
    </location>
</feature>
<dbReference type="InterPro" id="IPR029055">
    <property type="entry name" value="Ntn_hydrolases_N"/>
</dbReference>
<dbReference type="InterPro" id="IPR000426">
    <property type="entry name" value="Proteasome_asu_N"/>
</dbReference>
<dbReference type="GO" id="GO:0005737">
    <property type="term" value="C:cytoplasm"/>
    <property type="evidence" value="ECO:0007669"/>
    <property type="project" value="UniProtKB-SubCell"/>
</dbReference>
<dbReference type="GO" id="GO:0006511">
    <property type="term" value="P:ubiquitin-dependent protein catabolic process"/>
    <property type="evidence" value="ECO:0007669"/>
    <property type="project" value="InterPro"/>
</dbReference>
<feature type="compositionally biased region" description="Basic and acidic residues" evidence="7">
    <location>
        <begin position="347"/>
        <end position="357"/>
    </location>
</feature>
<feature type="compositionally biased region" description="Low complexity" evidence="7">
    <location>
        <begin position="306"/>
        <end position="321"/>
    </location>
</feature>
<gene>
    <name evidence="9" type="ORF">CPB83DRAFT_866259</name>
</gene>
<evidence type="ECO:0000313" key="10">
    <source>
        <dbReference type="Proteomes" id="UP000807306"/>
    </source>
</evidence>
<feature type="region of interest" description="Disordered" evidence="7">
    <location>
        <begin position="737"/>
        <end position="777"/>
    </location>
</feature>
<feature type="compositionally biased region" description="Pro residues" evidence="7">
    <location>
        <begin position="90"/>
        <end position="99"/>
    </location>
</feature>
<feature type="compositionally biased region" description="Pro residues" evidence="7">
    <location>
        <begin position="112"/>
        <end position="128"/>
    </location>
</feature>
<reference evidence="9" key="1">
    <citation type="submission" date="2020-11" db="EMBL/GenBank/DDBJ databases">
        <authorList>
            <consortium name="DOE Joint Genome Institute"/>
            <person name="Ahrendt S."/>
            <person name="Riley R."/>
            <person name="Andreopoulos W."/>
            <person name="Labutti K."/>
            <person name="Pangilinan J."/>
            <person name="Ruiz-Duenas F.J."/>
            <person name="Barrasa J.M."/>
            <person name="Sanchez-Garcia M."/>
            <person name="Camarero S."/>
            <person name="Miyauchi S."/>
            <person name="Serrano A."/>
            <person name="Linde D."/>
            <person name="Babiker R."/>
            <person name="Drula E."/>
            <person name="Ayuso-Fernandez I."/>
            <person name="Pacheco R."/>
            <person name="Padilla G."/>
            <person name="Ferreira P."/>
            <person name="Barriuso J."/>
            <person name="Kellner H."/>
            <person name="Castanera R."/>
            <person name="Alfaro M."/>
            <person name="Ramirez L."/>
            <person name="Pisabarro A.G."/>
            <person name="Kuo A."/>
            <person name="Tritt A."/>
            <person name="Lipzen A."/>
            <person name="He G."/>
            <person name="Yan M."/>
            <person name="Ng V."/>
            <person name="Cullen D."/>
            <person name="Martin F."/>
            <person name="Rosso M.-N."/>
            <person name="Henrissat B."/>
            <person name="Hibbett D."/>
            <person name="Martinez A.T."/>
            <person name="Grigoriev I.V."/>
        </authorList>
    </citation>
    <scope>NUCLEOTIDE SEQUENCE</scope>
    <source>
        <strain evidence="9">CBS 506.95</strain>
    </source>
</reference>
<feature type="compositionally biased region" description="Basic and acidic residues" evidence="7">
    <location>
        <begin position="383"/>
        <end position="411"/>
    </location>
</feature>
<dbReference type="Pfam" id="PF10584">
    <property type="entry name" value="Proteasome_A_N"/>
    <property type="match status" value="1"/>
</dbReference>
<evidence type="ECO:0000256" key="2">
    <source>
        <dbReference type="ARBA" id="ARBA00004496"/>
    </source>
</evidence>
<accession>A0A9P6JV25</accession>
<keyword evidence="4 6" id="KW-0647">Proteasome</keyword>
<evidence type="ECO:0000256" key="1">
    <source>
        <dbReference type="ARBA" id="ARBA00004123"/>
    </source>
</evidence>
<feature type="compositionally biased region" description="Low complexity" evidence="7">
    <location>
        <begin position="656"/>
        <end position="672"/>
    </location>
</feature>
<comment type="subcellular location">
    <subcellularLocation>
        <location evidence="2">Cytoplasm</location>
    </subcellularLocation>
    <subcellularLocation>
        <location evidence="1">Nucleus</location>
    </subcellularLocation>
</comment>
<feature type="compositionally biased region" description="Polar residues" evidence="7">
    <location>
        <begin position="372"/>
        <end position="381"/>
    </location>
</feature>
<comment type="similarity">
    <text evidence="6">Belongs to the peptidase T1A family.</text>
</comment>
<dbReference type="PROSITE" id="PS51475">
    <property type="entry name" value="PROTEASOME_ALPHA_2"/>
    <property type="match status" value="1"/>
</dbReference>
<dbReference type="EMBL" id="MU157825">
    <property type="protein sequence ID" value="KAF9534962.1"/>
    <property type="molecule type" value="Genomic_DNA"/>
</dbReference>
<dbReference type="InterPro" id="IPR035144">
    <property type="entry name" value="Proteasome_alpha1"/>
</dbReference>
<dbReference type="OrthoDB" id="431557at2759"/>
<feature type="compositionally biased region" description="Basic and acidic residues" evidence="7">
    <location>
        <begin position="576"/>
        <end position="606"/>
    </location>
</feature>
<evidence type="ECO:0000256" key="5">
    <source>
        <dbReference type="ARBA" id="ARBA00023242"/>
    </source>
</evidence>
<feature type="compositionally biased region" description="Basic residues" evidence="7">
    <location>
        <begin position="150"/>
        <end position="163"/>
    </location>
</feature>
<comment type="caution">
    <text evidence="9">The sequence shown here is derived from an EMBL/GenBank/DDBJ whole genome shotgun (WGS) entry which is preliminary data.</text>
</comment>
<feature type="compositionally biased region" description="Gly residues" evidence="7">
    <location>
        <begin position="296"/>
        <end position="305"/>
    </location>
</feature>
<feature type="region of interest" description="Disordered" evidence="7">
    <location>
        <begin position="536"/>
        <end position="695"/>
    </location>
</feature>
<feature type="region of interest" description="Disordered" evidence="7">
    <location>
        <begin position="1"/>
        <end position="358"/>
    </location>
</feature>
<dbReference type="GO" id="GO:0019773">
    <property type="term" value="C:proteasome core complex, alpha-subunit complex"/>
    <property type="evidence" value="ECO:0007669"/>
    <property type="project" value="UniProtKB-UniRule"/>
</dbReference>
<feature type="compositionally biased region" description="Gly residues" evidence="7">
    <location>
        <begin position="220"/>
        <end position="272"/>
    </location>
</feature>
<dbReference type="PRINTS" id="PR01217">
    <property type="entry name" value="PRICHEXTENSN"/>
</dbReference>
<evidence type="ECO:0000256" key="3">
    <source>
        <dbReference type="ARBA" id="ARBA00022490"/>
    </source>
</evidence>
<feature type="compositionally biased region" description="Polar residues" evidence="7">
    <location>
        <begin position="768"/>
        <end position="777"/>
    </location>
</feature>
<feature type="compositionally biased region" description="Acidic residues" evidence="7">
    <location>
        <begin position="548"/>
        <end position="557"/>
    </location>
</feature>
<dbReference type="Proteomes" id="UP000807306">
    <property type="component" value="Unassembled WGS sequence"/>
</dbReference>
<dbReference type="InterPro" id="IPR023332">
    <property type="entry name" value="Proteasome_alpha-type"/>
</dbReference>
<feature type="compositionally biased region" description="Low complexity" evidence="7">
    <location>
        <begin position="136"/>
        <end position="149"/>
    </location>
</feature>
<evidence type="ECO:0000256" key="6">
    <source>
        <dbReference type="PROSITE-ProRule" id="PRU00808"/>
    </source>
</evidence>
<evidence type="ECO:0000256" key="4">
    <source>
        <dbReference type="ARBA" id="ARBA00022942"/>
    </source>
</evidence>
<dbReference type="SMART" id="SM00948">
    <property type="entry name" value="Proteasome_A_N"/>
    <property type="match status" value="1"/>
</dbReference>
<dbReference type="PANTHER" id="PTHR11599">
    <property type="entry name" value="PROTEASOME SUBUNIT ALPHA/BETA"/>
    <property type="match status" value="1"/>
</dbReference>
<keyword evidence="5" id="KW-0539">Nucleus</keyword>
<sequence length="1350" mass="144996">MNKNPFLPMPSYTPQQPPLPPGPPPPQPGQPDYSGWWAAQAQQPPAPQQPARPPAEQSALYANYGHQQQQQHQHLQQQHQPYHPPQVVQQPPPPPPPAAYTPYQPAAAAYPQPYPLAHPGYPHGPPQPQVFGPIIPHQQQQQPHQQPTQPRHHTSPQHPPAKRQRFDGPGGNRNHHGQPHHPQPPQPQFQPPPPPPQNNANFSGGRSGGIPLGPAARGGAPSGPGGRGGGPGARGGRGGSVQAGRGGIAGGRGRGGSFSAGHGGRGGAGGQAAGPANRQGNRNFGNKDFHNRRGGSSFGSGGGSGYSQSSSSSFRGGRNQGHQGAGRKNEGTALGSRDGTGSSSFTGKRDENRRTLTDFKIIGLAIPDLNWTWGTIPTSPSAAKDETKPEASDGKSTDDALTKDEDGKDVEPANAAEKQTETKTDAPAGEVDMAETSAQDPSPPPPSRIRIYFHTPVTADDSKPIPHNASYGDVPADSRKGKRKKIEDDDGDLDEIRPPPPPPQMADDRASAAGSVAPSVETASEADWLMAAIVEGEEESRTAAELQVGDEELDEAEQLQITQIVNEDEPEGEVALEAHDASERLFDGNSHDDEMNANEAENHSSESHPTTGDSSEAHNGSTENTSLFTGSPGRSSQVEGDQTSNSTDAPAEKGNASASSSLPVSHSSQSAADQPTNPLERTETQVSQQLSQQPTIKSLQSLSAEPTLLDIETQEASQTFDIPNGHEPTQIIDPAEYEHLPEPPESPAISNVNEDSPSIPAKRDNKTNKNPSANRLSISYNRSNRRLVINAASVSSLKLFRQDGRIEVSIAASLDDEGGLQGILTEGLSESTKSYSTLPASAWEGDSTVPPLAKAPSTSLQMNVYLDTARPLSEPKWAKSGDVQDWLKSMFGRMFWVAGDAADGWEKKIQVVDPDPPPTIWTVLDGWAANSPVGALNERQRFLKTHLSEVDNLLEILLRLVRGERATPFSHSAPTISAPSVSGPLLSALTPGSAHATQQTHVSLAVLAILRMATEFAEKASGEEGKKQVEERVGEIIRCLPSHLLYKSLDGIFKEWRVEKKGRYTYHKTLKQLANPTRFRNTYDSDNTIFSPRGQLHQVEYALEAVKQGSAAVGLRSKTHAVLLALKRSTGELASYQQKMFRIDDHVGIAIAGLTSDARVLSNFMRQQAMASKMLFNRPVPVNRLVSSIADKAQVNTQEYGRRPYGVGFLVIGQDKTGPHLYEFQPSGNSYEYYAMSIGARSQSAKTYLEKHYESFADASLEDLVRHGLHALRETLQQDKELNVNNTSIGILGPVSEKEKPVAGGLFRILENEAVQPFLETMIAKVVDPAVAPAAPATQTTDDSDVQMAE</sequence>
<feature type="compositionally biased region" description="Polar residues" evidence="7">
    <location>
        <begin position="673"/>
        <end position="695"/>
    </location>
</feature>
<dbReference type="Gene3D" id="3.60.20.10">
    <property type="entry name" value="Glutamine Phosphoribosylpyrophosphate, subunit 1, domain 1"/>
    <property type="match status" value="1"/>
</dbReference>
<dbReference type="Pfam" id="PF00227">
    <property type="entry name" value="Proteasome"/>
    <property type="match status" value="1"/>
</dbReference>
<feature type="compositionally biased region" description="Pro residues" evidence="7">
    <location>
        <begin position="44"/>
        <end position="53"/>
    </location>
</feature>